<accession>A0A3P7IIL2</accession>
<keyword evidence="2" id="KW-1185">Reference proteome</keyword>
<evidence type="ECO:0000313" key="1">
    <source>
        <dbReference type="EMBL" id="VDM69446.1"/>
    </source>
</evidence>
<gene>
    <name evidence="1" type="ORF">SVUK_LOCUS4444</name>
</gene>
<name>A0A3P7IIL2_STRVU</name>
<reference evidence="1 2" key="1">
    <citation type="submission" date="2018-11" db="EMBL/GenBank/DDBJ databases">
        <authorList>
            <consortium name="Pathogen Informatics"/>
        </authorList>
    </citation>
    <scope>NUCLEOTIDE SEQUENCE [LARGE SCALE GENOMIC DNA]</scope>
</reference>
<sequence length="108" mass="12095">MSIEKGVVVDEDRGVTVAAAYMYTAQVRGIPRAGIMRKESVTSLRADYYMGRKSGREWCLPRIARNPCGKSFVFMTLSCCSQNVHDYGRGGHLFTVNWGTSLRAGFHR</sequence>
<dbReference type="Proteomes" id="UP000270094">
    <property type="component" value="Unassembled WGS sequence"/>
</dbReference>
<organism evidence="1 2">
    <name type="scientific">Strongylus vulgaris</name>
    <name type="common">Blood worm</name>
    <dbReference type="NCBI Taxonomy" id="40348"/>
    <lineage>
        <taxon>Eukaryota</taxon>
        <taxon>Metazoa</taxon>
        <taxon>Ecdysozoa</taxon>
        <taxon>Nematoda</taxon>
        <taxon>Chromadorea</taxon>
        <taxon>Rhabditida</taxon>
        <taxon>Rhabditina</taxon>
        <taxon>Rhabditomorpha</taxon>
        <taxon>Strongyloidea</taxon>
        <taxon>Strongylidae</taxon>
        <taxon>Strongylus</taxon>
    </lineage>
</organism>
<proteinExistence type="predicted"/>
<dbReference type="EMBL" id="UYYB01012264">
    <property type="protein sequence ID" value="VDM69446.1"/>
    <property type="molecule type" value="Genomic_DNA"/>
</dbReference>
<dbReference type="AlphaFoldDB" id="A0A3P7IIL2"/>
<protein>
    <submittedName>
        <fullName evidence="1">Uncharacterized protein</fullName>
    </submittedName>
</protein>
<evidence type="ECO:0000313" key="2">
    <source>
        <dbReference type="Proteomes" id="UP000270094"/>
    </source>
</evidence>